<feature type="transmembrane region" description="Helical" evidence="1">
    <location>
        <begin position="164"/>
        <end position="181"/>
    </location>
</feature>
<accession>A0A7W3J0J3</accession>
<gene>
    <name evidence="2" type="ORF">FB382_002180</name>
</gene>
<feature type="transmembrane region" description="Helical" evidence="1">
    <location>
        <begin position="29"/>
        <end position="54"/>
    </location>
</feature>
<keyword evidence="3" id="KW-1185">Reference proteome</keyword>
<organism evidence="2 3">
    <name type="scientific">Nocardioides ginsengisegetis</name>
    <dbReference type="NCBI Taxonomy" id="661491"/>
    <lineage>
        <taxon>Bacteria</taxon>
        <taxon>Bacillati</taxon>
        <taxon>Actinomycetota</taxon>
        <taxon>Actinomycetes</taxon>
        <taxon>Propionibacteriales</taxon>
        <taxon>Nocardioidaceae</taxon>
        <taxon>Nocardioides</taxon>
    </lineage>
</organism>
<evidence type="ECO:0000313" key="3">
    <source>
        <dbReference type="Proteomes" id="UP000580910"/>
    </source>
</evidence>
<keyword evidence="1" id="KW-0472">Membrane</keyword>
<dbReference type="Proteomes" id="UP000580910">
    <property type="component" value="Unassembled WGS sequence"/>
</dbReference>
<keyword evidence="1" id="KW-1133">Transmembrane helix</keyword>
<protein>
    <submittedName>
        <fullName evidence="2">Uncharacterized protein</fullName>
    </submittedName>
</protein>
<proteinExistence type="predicted"/>
<sequence>MPDQLTVTTPPPAAPVDAPPVWRGVVVRLVVQVLGIVAVFAVTGALAGVVWQWIWSPPTGVVVHHQWLQDEAGLRGDFSGTGTYVAVAVVAGFVSALLVGILFDRHEVLTLVVVLGASVLAGVLMHRVGSHFGPADPVDLARSAKDGTKLPGALTVSGDSPFRAFPGGAVAGLLVVFFGLTRRRRHRPGA</sequence>
<feature type="transmembrane region" description="Helical" evidence="1">
    <location>
        <begin position="108"/>
        <end position="128"/>
    </location>
</feature>
<evidence type="ECO:0000256" key="1">
    <source>
        <dbReference type="SAM" id="Phobius"/>
    </source>
</evidence>
<comment type="caution">
    <text evidence="2">The sequence shown here is derived from an EMBL/GenBank/DDBJ whole genome shotgun (WGS) entry which is preliminary data.</text>
</comment>
<evidence type="ECO:0000313" key="2">
    <source>
        <dbReference type="EMBL" id="MBA8803889.1"/>
    </source>
</evidence>
<dbReference type="RefSeq" id="WP_182539086.1">
    <property type="nucleotide sequence ID" value="NZ_JACGXA010000001.1"/>
</dbReference>
<reference evidence="2 3" key="1">
    <citation type="submission" date="2020-07" db="EMBL/GenBank/DDBJ databases">
        <title>Sequencing the genomes of 1000 actinobacteria strains.</title>
        <authorList>
            <person name="Klenk H.-P."/>
        </authorList>
    </citation>
    <scope>NUCLEOTIDE SEQUENCE [LARGE SCALE GENOMIC DNA]</scope>
    <source>
        <strain evidence="2 3">DSM 21349</strain>
    </source>
</reference>
<name>A0A7W3J0J3_9ACTN</name>
<keyword evidence="1" id="KW-0812">Transmembrane</keyword>
<feature type="transmembrane region" description="Helical" evidence="1">
    <location>
        <begin position="84"/>
        <end position="103"/>
    </location>
</feature>
<dbReference type="AlphaFoldDB" id="A0A7W3J0J3"/>
<dbReference type="EMBL" id="JACGXA010000001">
    <property type="protein sequence ID" value="MBA8803889.1"/>
    <property type="molecule type" value="Genomic_DNA"/>
</dbReference>